<dbReference type="SUPFAM" id="SSF55781">
    <property type="entry name" value="GAF domain-like"/>
    <property type="match status" value="1"/>
</dbReference>
<feature type="domain" description="GGDEF" evidence="1">
    <location>
        <begin position="306"/>
        <end position="436"/>
    </location>
</feature>
<dbReference type="Proteomes" id="UP001501444">
    <property type="component" value="Unassembled WGS sequence"/>
</dbReference>
<keyword evidence="3" id="KW-1185">Reference proteome</keyword>
<dbReference type="InterPro" id="IPR052163">
    <property type="entry name" value="DGC-Regulatory_Protein"/>
</dbReference>
<dbReference type="SUPFAM" id="SSF55073">
    <property type="entry name" value="Nucleotide cyclase"/>
    <property type="match status" value="1"/>
</dbReference>
<dbReference type="InterPro" id="IPR029016">
    <property type="entry name" value="GAF-like_dom_sf"/>
</dbReference>
<name>A0ABN3H7S9_9ACTN</name>
<dbReference type="EMBL" id="BAAARV010000072">
    <property type="protein sequence ID" value="GAA2371737.1"/>
    <property type="molecule type" value="Genomic_DNA"/>
</dbReference>
<dbReference type="PANTHER" id="PTHR46663:SF2">
    <property type="entry name" value="GGDEF DOMAIN-CONTAINING PROTEIN"/>
    <property type="match status" value="1"/>
</dbReference>
<dbReference type="InterPro" id="IPR043128">
    <property type="entry name" value="Rev_trsase/Diguanyl_cyclase"/>
</dbReference>
<comment type="caution">
    <text evidence="2">The sequence shown here is derived from an EMBL/GenBank/DDBJ whole genome shotgun (WGS) entry which is preliminary data.</text>
</comment>
<dbReference type="Pfam" id="PF00990">
    <property type="entry name" value="GGDEF"/>
    <property type="match status" value="1"/>
</dbReference>
<gene>
    <name evidence="2" type="ORF">GCM10010170_073500</name>
</gene>
<dbReference type="PANTHER" id="PTHR46663">
    <property type="entry name" value="DIGUANYLATE CYCLASE DGCT-RELATED"/>
    <property type="match status" value="1"/>
</dbReference>
<protein>
    <recommendedName>
        <fullName evidence="1">GGDEF domain-containing protein</fullName>
    </recommendedName>
</protein>
<dbReference type="SMART" id="SM00267">
    <property type="entry name" value="GGDEF"/>
    <property type="match status" value="1"/>
</dbReference>
<evidence type="ECO:0000313" key="3">
    <source>
        <dbReference type="Proteomes" id="UP001501444"/>
    </source>
</evidence>
<accession>A0ABN3H7S9</accession>
<dbReference type="CDD" id="cd01949">
    <property type="entry name" value="GGDEF"/>
    <property type="match status" value="1"/>
</dbReference>
<proteinExistence type="predicted"/>
<organism evidence="2 3">
    <name type="scientific">Dactylosporangium salmoneum</name>
    <dbReference type="NCBI Taxonomy" id="53361"/>
    <lineage>
        <taxon>Bacteria</taxon>
        <taxon>Bacillati</taxon>
        <taxon>Actinomycetota</taxon>
        <taxon>Actinomycetes</taxon>
        <taxon>Micromonosporales</taxon>
        <taxon>Micromonosporaceae</taxon>
        <taxon>Dactylosporangium</taxon>
    </lineage>
</organism>
<reference evidence="2 3" key="1">
    <citation type="journal article" date="2019" name="Int. J. Syst. Evol. Microbiol.">
        <title>The Global Catalogue of Microorganisms (GCM) 10K type strain sequencing project: providing services to taxonomists for standard genome sequencing and annotation.</title>
        <authorList>
            <consortium name="The Broad Institute Genomics Platform"/>
            <consortium name="The Broad Institute Genome Sequencing Center for Infectious Disease"/>
            <person name="Wu L."/>
            <person name="Ma J."/>
        </authorList>
    </citation>
    <scope>NUCLEOTIDE SEQUENCE [LARGE SCALE GENOMIC DNA]</scope>
    <source>
        <strain evidence="2 3">JCM 3272</strain>
    </source>
</reference>
<evidence type="ECO:0000313" key="2">
    <source>
        <dbReference type="EMBL" id="GAA2371737.1"/>
    </source>
</evidence>
<evidence type="ECO:0000259" key="1">
    <source>
        <dbReference type="PROSITE" id="PS50887"/>
    </source>
</evidence>
<sequence length="449" mass="46860">MAEGALAAQHLVELLAIVSGYGDEDTAIHAAVERAAETVEAEVCALLIGATVIDAVGLPEGSADYAELARVPRGRGRVELPGLGPCGAGWAQLGRADEGVLVLARAGDEFTVAEHNLIRGMAKVLGLTLRMLRRERLMRHLYDIQRLISRRAPLAEVLRATLAAAADVLGAVELFLVDPDDPGGALVTAGGPGPLAWRRRPMAGDPLVASVIDIDRVQERPGGRIAVPVHERGRTVGALAADPPAGHRLDRDNLLSFAEHVSLALTDARAASDMDAARHDALTGLPGRALFHERLRHCLAQRPAPGTVALLFVDLDRFKAVNDTLGHAAGDLLLAEISGRLQAAVRRGDVVGRLGGDEFAVVLSPAGEDLAAEVAARVIDELSRPVPVPGGLAVVGCSVGVALNGADGDDDLLARADMAMYEAKRCGGTRFVLAGAETLRLVEGAALVP</sequence>
<dbReference type="InterPro" id="IPR000160">
    <property type="entry name" value="GGDEF_dom"/>
</dbReference>
<dbReference type="InterPro" id="IPR029787">
    <property type="entry name" value="Nucleotide_cyclase"/>
</dbReference>
<dbReference type="PROSITE" id="PS50887">
    <property type="entry name" value="GGDEF"/>
    <property type="match status" value="1"/>
</dbReference>
<dbReference type="RefSeq" id="WP_344617219.1">
    <property type="nucleotide sequence ID" value="NZ_BAAARV010000072.1"/>
</dbReference>
<dbReference type="Gene3D" id="3.30.70.270">
    <property type="match status" value="1"/>
</dbReference>
<dbReference type="Gene3D" id="3.30.450.40">
    <property type="match status" value="1"/>
</dbReference>
<dbReference type="NCBIfam" id="TIGR00254">
    <property type="entry name" value="GGDEF"/>
    <property type="match status" value="1"/>
</dbReference>